<evidence type="ECO:0008006" key="3">
    <source>
        <dbReference type="Google" id="ProtNLM"/>
    </source>
</evidence>
<gene>
    <name evidence="1" type="ORF">TRM7557_03128</name>
</gene>
<keyword evidence="2" id="KW-1185">Reference proteome</keyword>
<dbReference type="Gene3D" id="3.40.50.300">
    <property type="entry name" value="P-loop containing nucleotide triphosphate hydrolases"/>
    <property type="match status" value="1"/>
</dbReference>
<dbReference type="RefSeq" id="WP_058291141.1">
    <property type="nucleotide sequence ID" value="NZ_CYSD01000040.1"/>
</dbReference>
<reference evidence="1 2" key="1">
    <citation type="submission" date="2015-09" db="EMBL/GenBank/DDBJ databases">
        <authorList>
            <consortium name="Swine Surveillance"/>
        </authorList>
    </citation>
    <scope>NUCLEOTIDE SEQUENCE [LARGE SCALE GENOMIC DNA]</scope>
    <source>
        <strain evidence="1 2">CECT 7557</strain>
    </source>
</reference>
<dbReference type="Proteomes" id="UP000052022">
    <property type="component" value="Unassembled WGS sequence"/>
</dbReference>
<accession>A0A0N7M0M7</accession>
<organism evidence="1 2">
    <name type="scientific">Tritonibacter multivorans</name>
    <dbReference type="NCBI Taxonomy" id="928856"/>
    <lineage>
        <taxon>Bacteria</taxon>
        <taxon>Pseudomonadati</taxon>
        <taxon>Pseudomonadota</taxon>
        <taxon>Alphaproteobacteria</taxon>
        <taxon>Rhodobacterales</taxon>
        <taxon>Paracoccaceae</taxon>
        <taxon>Tritonibacter</taxon>
    </lineage>
</organism>
<sequence length="307" mass="34409">MPDTDPVLLHVGYHKTATTWMQKHLFLPHHGYRQLLGHQEIFDKIVKPHGLRFDPTPAQDAIAEAKAALTPGEVPVLSSEVLSGHPFQGGHESDVYAERLARIAPKARILISVRDQMRIIPSVYMQYLQRGGTMPFDQFYEGTNRPGYFGFTDEHFEYDVLVAHYQKLFGAENVYVLTQESLQVDMEQAARDLADFMGASLFSGLRPEAKRVHAAGYPEYAAPLLRRANHLQRSTLNPCPIVNLGETPGGVYRLAGGLSRRWPLKSLSGSKRPISAYVAKRFAGRYTAHNERLAELVTHPIDLSGYC</sequence>
<dbReference type="EMBL" id="CYSD01000040">
    <property type="protein sequence ID" value="CUH80897.1"/>
    <property type="molecule type" value="Genomic_DNA"/>
</dbReference>
<dbReference type="Pfam" id="PF13469">
    <property type="entry name" value="Sulfotransfer_3"/>
    <property type="match status" value="1"/>
</dbReference>
<evidence type="ECO:0000313" key="2">
    <source>
        <dbReference type="Proteomes" id="UP000052022"/>
    </source>
</evidence>
<dbReference type="AlphaFoldDB" id="A0A0N7M0M7"/>
<evidence type="ECO:0000313" key="1">
    <source>
        <dbReference type="EMBL" id="CUH80897.1"/>
    </source>
</evidence>
<proteinExistence type="predicted"/>
<dbReference type="OrthoDB" id="7540582at2"/>
<dbReference type="STRING" id="928856.SAMN04488049_1164"/>
<dbReference type="SUPFAM" id="SSF52540">
    <property type="entry name" value="P-loop containing nucleoside triphosphate hydrolases"/>
    <property type="match status" value="1"/>
</dbReference>
<dbReference type="InterPro" id="IPR027417">
    <property type="entry name" value="P-loop_NTPase"/>
</dbReference>
<name>A0A0N7M0M7_9RHOB</name>
<protein>
    <recommendedName>
        <fullName evidence="3">Sulfotransferase domain protein</fullName>
    </recommendedName>
</protein>